<accession>A0AAV2YMU9</accession>
<evidence type="ECO:0000256" key="1">
    <source>
        <dbReference type="SAM" id="MobiDB-lite"/>
    </source>
</evidence>
<reference evidence="2" key="1">
    <citation type="submission" date="2022-11" db="EMBL/GenBank/DDBJ databases">
        <authorList>
            <person name="Morgan W.R."/>
            <person name="Tartar A."/>
        </authorList>
    </citation>
    <scope>NUCLEOTIDE SEQUENCE</scope>
    <source>
        <strain evidence="2">ARSEF 373</strain>
    </source>
</reference>
<feature type="compositionally biased region" description="Low complexity" evidence="1">
    <location>
        <begin position="564"/>
        <end position="573"/>
    </location>
</feature>
<reference evidence="2" key="2">
    <citation type="journal article" date="2023" name="Microbiol Resour">
        <title>Decontamination and Annotation of the Draft Genome Sequence of the Oomycete Lagenidium giganteum ARSEF 373.</title>
        <authorList>
            <person name="Morgan W.R."/>
            <person name="Tartar A."/>
        </authorList>
    </citation>
    <scope>NUCLEOTIDE SEQUENCE</scope>
    <source>
        <strain evidence="2">ARSEF 373</strain>
    </source>
</reference>
<sequence>MENGPEPAVNAAASGVRTMAAALMDTIDPVLQQAMPSQVDLKKTGRPVHPLWAHFHRGEKRNRYHYHAFCVYCVARYGAAQVAPTRGVSTDMLRHLEKCASCPAKVLASLREVCGRRDAGRFDKFMKQTKSLDDSDLSTRDPTLLTTGAGAMDAGAMARHLHVVGSPGHHNAKSGDDSADTSPSPKRLRRGESTPASALGSPGASSTAVSMEGAAESAQAARMHVALLKLAVTAGFTSFPECFQNAEFQELLRYCCSKACSDQVVLDPARLALAVADHDFVQASARQLADTQLDRVKEGMLNSMIKGGLTLSITCWTTLDLQQLVAFNVVNSNGDAHCVQVVDMGPPPMYSSTALAVKIEEVLAKLQESNISVMGVVADSIVALNAARRVAHALRHRRSLLVVPCVFRLLSVLAGSLLTHDDYVETVGLVVEATSYFTDSELLSALEATAADNGERGPLHPMVLPNRENWFSFLEAIDVLLHHRAAITALCEEESTIVPSALKLIVLGNENNADQGTGVSDSGTAEPSAAFWNKLEDLSLLLAPLKETFAVVFQQPQPQPPQPSQQQSSTQQHQHQKHRVPSEFAYSSLLSPAHGLTLAHLMYQFGRMAQQYADLHDTRHSVMARMMQERVNVMWQRYDLPVMVLSYVFNFHLDTAFLNMEEEPSLQWSAATDYFKLCFERWFCGYDTPHTAVDDLTAPAAPQTTVTTTATVAAESATPAPDLVVSTGSSTDAAAADSNVASGAAVTSSAPTTITHERAAEILDTFKTSQFPFDAETTSDYADVSSFYSFVSESFPEICALCCRMYAISLLTANVSRIVRGIGFVPSIAQTTKPPEAVELLLHFGFASNLKKSTTDASEHDLLRPFESALEYHPQELLWTATAWTDFAEEWQALITQELEMDDFNGLTEPLLDVNPAFHAKLALERVFRQHLPSLVDSAPDALTIDSSALSSAHEAAANEHDGVLSVVM</sequence>
<feature type="compositionally biased region" description="Low complexity" evidence="1">
    <location>
        <begin position="193"/>
        <end position="208"/>
    </location>
</feature>
<evidence type="ECO:0008006" key="4">
    <source>
        <dbReference type="Google" id="ProtNLM"/>
    </source>
</evidence>
<gene>
    <name evidence="2" type="ORF">N0F65_009749</name>
</gene>
<feature type="region of interest" description="Disordered" evidence="1">
    <location>
        <begin position="164"/>
        <end position="211"/>
    </location>
</feature>
<feature type="region of interest" description="Disordered" evidence="1">
    <location>
        <begin position="555"/>
        <end position="577"/>
    </location>
</feature>
<organism evidence="2 3">
    <name type="scientific">Lagenidium giganteum</name>
    <dbReference type="NCBI Taxonomy" id="4803"/>
    <lineage>
        <taxon>Eukaryota</taxon>
        <taxon>Sar</taxon>
        <taxon>Stramenopiles</taxon>
        <taxon>Oomycota</taxon>
        <taxon>Peronosporomycetes</taxon>
        <taxon>Pythiales</taxon>
        <taxon>Pythiaceae</taxon>
    </lineage>
</organism>
<evidence type="ECO:0000313" key="3">
    <source>
        <dbReference type="Proteomes" id="UP001146120"/>
    </source>
</evidence>
<dbReference type="EMBL" id="DAKRPA010000217">
    <property type="protein sequence ID" value="DAZ95118.1"/>
    <property type="molecule type" value="Genomic_DNA"/>
</dbReference>
<name>A0AAV2YMU9_9STRA</name>
<protein>
    <recommendedName>
        <fullName evidence="4">BED-type domain-containing protein</fullName>
    </recommendedName>
</protein>
<dbReference type="AlphaFoldDB" id="A0AAV2YMU9"/>
<comment type="caution">
    <text evidence="2">The sequence shown here is derived from an EMBL/GenBank/DDBJ whole genome shotgun (WGS) entry which is preliminary data.</text>
</comment>
<dbReference type="Proteomes" id="UP001146120">
    <property type="component" value="Unassembled WGS sequence"/>
</dbReference>
<keyword evidence="3" id="KW-1185">Reference proteome</keyword>
<evidence type="ECO:0000313" key="2">
    <source>
        <dbReference type="EMBL" id="DAZ95118.1"/>
    </source>
</evidence>
<proteinExistence type="predicted"/>